<dbReference type="InterPro" id="IPR043502">
    <property type="entry name" value="DNA/RNA_pol_sf"/>
</dbReference>
<dbReference type="SUPFAM" id="SSF56672">
    <property type="entry name" value="DNA/RNA polymerases"/>
    <property type="match status" value="1"/>
</dbReference>
<dbReference type="Gene3D" id="3.30.420.10">
    <property type="entry name" value="Ribonuclease H-like superfamily/Ribonuclease H"/>
    <property type="match status" value="1"/>
</dbReference>
<dbReference type="InterPro" id="IPR001584">
    <property type="entry name" value="Integrase_cat-core"/>
</dbReference>
<organism evidence="3">
    <name type="scientific">Tanacetum cinerariifolium</name>
    <name type="common">Dalmatian daisy</name>
    <name type="synonym">Chrysanthemum cinerariifolium</name>
    <dbReference type="NCBI Taxonomy" id="118510"/>
    <lineage>
        <taxon>Eukaryota</taxon>
        <taxon>Viridiplantae</taxon>
        <taxon>Streptophyta</taxon>
        <taxon>Embryophyta</taxon>
        <taxon>Tracheophyta</taxon>
        <taxon>Spermatophyta</taxon>
        <taxon>Magnoliopsida</taxon>
        <taxon>eudicotyledons</taxon>
        <taxon>Gunneridae</taxon>
        <taxon>Pentapetalae</taxon>
        <taxon>asterids</taxon>
        <taxon>campanulids</taxon>
        <taxon>Asterales</taxon>
        <taxon>Asteraceae</taxon>
        <taxon>Asteroideae</taxon>
        <taxon>Anthemideae</taxon>
        <taxon>Anthemidinae</taxon>
        <taxon>Tanacetum</taxon>
    </lineage>
</organism>
<dbReference type="PANTHER" id="PTHR37984">
    <property type="entry name" value="PROTEIN CBG26694"/>
    <property type="match status" value="1"/>
</dbReference>
<dbReference type="InterPro" id="IPR041577">
    <property type="entry name" value="RT_RNaseH_2"/>
</dbReference>
<dbReference type="GO" id="GO:0003964">
    <property type="term" value="F:RNA-directed DNA polymerase activity"/>
    <property type="evidence" value="ECO:0007669"/>
    <property type="project" value="UniProtKB-KW"/>
</dbReference>
<evidence type="ECO:0000313" key="3">
    <source>
        <dbReference type="EMBL" id="GEU85932.1"/>
    </source>
</evidence>
<dbReference type="Pfam" id="PF17919">
    <property type="entry name" value="RT_RNaseH_2"/>
    <property type="match status" value="1"/>
</dbReference>
<dbReference type="AlphaFoldDB" id="A0A6L2NLG4"/>
<gene>
    <name evidence="3" type="ORF">Tci_057910</name>
</gene>
<dbReference type="PROSITE" id="PS50994">
    <property type="entry name" value="INTEGRASE"/>
    <property type="match status" value="1"/>
</dbReference>
<evidence type="ECO:0000259" key="2">
    <source>
        <dbReference type="PROSITE" id="PS50994"/>
    </source>
</evidence>
<evidence type="ECO:0000256" key="1">
    <source>
        <dbReference type="ARBA" id="ARBA00023268"/>
    </source>
</evidence>
<proteinExistence type="predicted"/>
<dbReference type="InterPro" id="IPR050951">
    <property type="entry name" value="Retrovirus_Pol_polyprotein"/>
</dbReference>
<protein>
    <submittedName>
        <fullName evidence="3">Reverse transcriptase domain-containing protein</fullName>
    </submittedName>
</protein>
<dbReference type="Gene3D" id="3.30.70.270">
    <property type="match status" value="2"/>
</dbReference>
<dbReference type="Pfam" id="PF00665">
    <property type="entry name" value="rve"/>
    <property type="match status" value="1"/>
</dbReference>
<dbReference type="InterPro" id="IPR043128">
    <property type="entry name" value="Rev_trsase/Diguanyl_cyclase"/>
</dbReference>
<dbReference type="SUPFAM" id="SSF53098">
    <property type="entry name" value="Ribonuclease H-like"/>
    <property type="match status" value="1"/>
</dbReference>
<dbReference type="InterPro" id="IPR036397">
    <property type="entry name" value="RNaseH_sf"/>
</dbReference>
<feature type="domain" description="Integrase catalytic" evidence="2">
    <location>
        <begin position="155"/>
        <end position="328"/>
    </location>
</feature>
<dbReference type="EMBL" id="BKCJ010009211">
    <property type="protein sequence ID" value="GEU85932.1"/>
    <property type="molecule type" value="Genomic_DNA"/>
</dbReference>
<keyword evidence="3" id="KW-0808">Transferase</keyword>
<name>A0A6L2NLG4_TANCI</name>
<keyword evidence="1" id="KW-0511">Multifunctional enzyme</keyword>
<dbReference type="GO" id="GO:0015074">
    <property type="term" value="P:DNA integration"/>
    <property type="evidence" value="ECO:0007669"/>
    <property type="project" value="InterPro"/>
</dbReference>
<dbReference type="FunFam" id="3.30.70.270:FF:000020">
    <property type="entry name" value="Transposon Tf2-6 polyprotein-like Protein"/>
    <property type="match status" value="1"/>
</dbReference>
<sequence length="342" mass="39171">MMAIFHDMIEKTMKVFMDDFSVIENSFGTCLSHLDKMLKRCEDTNLCLNWEKSHFMVKEGIVLGHKISKNGIEVDKAKVDVIVKLPHSTTIKGIRSFLDHAGFYRQFIQKISKIAWPMTRVLEKDTPFFFSKECIEAFQTLKKELTKAPILVAPDWDLPFELMCDASDFAIVCKIFDVWGINFMAPFPSSRGNKYILVAVYYLSKWVETKALPTNDARVVCKFLKSIFARFGTPRAIISDRGTHFYNDQFANVMLKYGVTHRLATAYHPQTSGEVKVSNRGLKRILERTVGENRASWSDKLDGALWAFRIAFKTPIGYTPYKLVYGKHVIYRSNSSTKPTGP</sequence>
<dbReference type="GO" id="GO:0003676">
    <property type="term" value="F:nucleic acid binding"/>
    <property type="evidence" value="ECO:0007669"/>
    <property type="project" value="InterPro"/>
</dbReference>
<dbReference type="InterPro" id="IPR012337">
    <property type="entry name" value="RNaseH-like_sf"/>
</dbReference>
<reference evidence="3" key="1">
    <citation type="journal article" date="2019" name="Sci. Rep.">
        <title>Draft genome of Tanacetum cinerariifolium, the natural source of mosquito coil.</title>
        <authorList>
            <person name="Yamashiro T."/>
            <person name="Shiraishi A."/>
            <person name="Satake H."/>
            <person name="Nakayama K."/>
        </authorList>
    </citation>
    <scope>NUCLEOTIDE SEQUENCE</scope>
</reference>
<keyword evidence="3" id="KW-0695">RNA-directed DNA polymerase</keyword>
<dbReference type="PANTHER" id="PTHR37984:SF5">
    <property type="entry name" value="PROTEIN NYNRIN-LIKE"/>
    <property type="match status" value="1"/>
</dbReference>
<comment type="caution">
    <text evidence="3">The sequence shown here is derived from an EMBL/GenBank/DDBJ whole genome shotgun (WGS) entry which is preliminary data.</text>
</comment>
<keyword evidence="3" id="KW-0548">Nucleotidyltransferase</keyword>
<accession>A0A6L2NLG4</accession>